<evidence type="ECO:0000313" key="11">
    <source>
        <dbReference type="Proteomes" id="UP001162880"/>
    </source>
</evidence>
<dbReference type="RefSeq" id="WP_243994312.1">
    <property type="nucleotide sequence ID" value="NZ_JALHLE010000018.1"/>
</dbReference>
<dbReference type="SUPFAM" id="SSF51971">
    <property type="entry name" value="Nucleotide-binding domain"/>
    <property type="match status" value="1"/>
</dbReference>
<dbReference type="EMBL" id="JALHLE010000018">
    <property type="protein sequence ID" value="MCJ2179390.1"/>
    <property type="molecule type" value="Genomic_DNA"/>
</dbReference>
<evidence type="ECO:0000256" key="4">
    <source>
        <dbReference type="ARBA" id="ARBA00022827"/>
    </source>
</evidence>
<accession>A0ABT0B2X3</accession>
<protein>
    <recommendedName>
        <fullName evidence="7">D-amino-acid oxidase</fullName>
        <ecNumber evidence="6">1.4.3.3</ecNumber>
    </recommendedName>
</protein>
<gene>
    <name evidence="10" type="ORF">MTR64_12485</name>
</gene>
<keyword evidence="11" id="KW-1185">Reference proteome</keyword>
<evidence type="ECO:0000256" key="3">
    <source>
        <dbReference type="ARBA" id="ARBA00022630"/>
    </source>
</evidence>
<proteinExistence type="inferred from homology"/>
<organism evidence="10 11">
    <name type="scientific">Novosphingobium album</name>
    <name type="common">ex Hu et al. 2023</name>
    <dbReference type="NCBI Taxonomy" id="2930093"/>
    <lineage>
        <taxon>Bacteria</taxon>
        <taxon>Pseudomonadati</taxon>
        <taxon>Pseudomonadota</taxon>
        <taxon>Alphaproteobacteria</taxon>
        <taxon>Sphingomonadales</taxon>
        <taxon>Sphingomonadaceae</taxon>
        <taxon>Novosphingobium</taxon>
    </lineage>
</organism>
<dbReference type="Proteomes" id="UP001162880">
    <property type="component" value="Unassembled WGS sequence"/>
</dbReference>
<keyword evidence="5" id="KW-0560">Oxidoreductase</keyword>
<dbReference type="InterPro" id="IPR006181">
    <property type="entry name" value="D-amino_acid_oxidase_CS"/>
</dbReference>
<evidence type="ECO:0000256" key="8">
    <source>
        <dbReference type="ARBA" id="ARBA00049547"/>
    </source>
</evidence>
<dbReference type="InterPro" id="IPR006076">
    <property type="entry name" value="FAD-dep_OxRdtase"/>
</dbReference>
<dbReference type="Gene3D" id="3.40.50.720">
    <property type="entry name" value="NAD(P)-binding Rossmann-like Domain"/>
    <property type="match status" value="3"/>
</dbReference>
<dbReference type="EC" id="1.4.3.3" evidence="6"/>
<evidence type="ECO:0000256" key="7">
    <source>
        <dbReference type="ARBA" id="ARBA00039751"/>
    </source>
</evidence>
<sequence>MLDRRSLIVGGSLAALAGPTVLRAQTGRFALPEPLIPVDARRDRMYRVTVCLRPFRAAGPRIEAERISGKTVVHHYGHGGSGWSLSWGSAQQAVPLAIATGARDIAVIGAGAIGLTSAITAQRMGAKVTIYTKERFPQIRSGYATGSWTPSSRIGMEDQVAPGFGDWWEKVARASYAMHQSYLGVAGSPVEWTPRWFLSDEPPGPHKPSTPDGRPRFLELDHVTGDLVPDMQNVAPEDNPFAIPYARRNTQMTFNVAQYCRQLEAEFEASGGRFVHAELESVKDLRHIRETTILNCTGYAARALFGDESIVPVRGQIAWLLPQPGVNYGVFYNHLYVLARRDGIVVQALGENDYFGFDDPDETPDMAAAVAAIDQAGMMFRPKSI</sequence>
<comment type="catalytic activity">
    <reaction evidence="8">
        <text>a D-alpha-amino acid + O2 + H2O = a 2-oxocarboxylate + H2O2 + NH4(+)</text>
        <dbReference type="Rhea" id="RHEA:21816"/>
        <dbReference type="ChEBI" id="CHEBI:15377"/>
        <dbReference type="ChEBI" id="CHEBI:15379"/>
        <dbReference type="ChEBI" id="CHEBI:16240"/>
        <dbReference type="ChEBI" id="CHEBI:28938"/>
        <dbReference type="ChEBI" id="CHEBI:35179"/>
        <dbReference type="ChEBI" id="CHEBI:59871"/>
        <dbReference type="EC" id="1.4.3.3"/>
    </reaction>
    <physiologicalReaction direction="left-to-right" evidence="8">
        <dbReference type="Rhea" id="RHEA:21817"/>
    </physiologicalReaction>
</comment>
<dbReference type="PANTHER" id="PTHR11530:SF11">
    <property type="entry name" value="D-ASPARTATE OXIDASE"/>
    <property type="match status" value="1"/>
</dbReference>
<evidence type="ECO:0000256" key="5">
    <source>
        <dbReference type="ARBA" id="ARBA00023002"/>
    </source>
</evidence>
<reference evidence="10" key="1">
    <citation type="submission" date="2022-03" db="EMBL/GenBank/DDBJ databases">
        <title>Identification of a novel bacterium isolated from mangrove sediments.</title>
        <authorList>
            <person name="Pan X."/>
        </authorList>
    </citation>
    <scope>NUCLEOTIDE SEQUENCE</scope>
    <source>
        <strain evidence="10">B2580</strain>
    </source>
</reference>
<comment type="cofactor">
    <cofactor evidence="1">
        <name>FAD</name>
        <dbReference type="ChEBI" id="CHEBI:57692"/>
    </cofactor>
</comment>
<keyword evidence="3" id="KW-0285">Flavoprotein</keyword>
<evidence type="ECO:0000259" key="9">
    <source>
        <dbReference type="Pfam" id="PF01266"/>
    </source>
</evidence>
<name>A0ABT0B2X3_9SPHN</name>
<comment type="similarity">
    <text evidence="2">Belongs to the DAMOX/DASOX family.</text>
</comment>
<dbReference type="InterPro" id="IPR023209">
    <property type="entry name" value="DAO"/>
</dbReference>
<keyword evidence="4" id="KW-0274">FAD</keyword>
<evidence type="ECO:0000256" key="1">
    <source>
        <dbReference type="ARBA" id="ARBA00001974"/>
    </source>
</evidence>
<evidence type="ECO:0000256" key="6">
    <source>
        <dbReference type="ARBA" id="ARBA00039101"/>
    </source>
</evidence>
<comment type="caution">
    <text evidence="10">The sequence shown here is derived from an EMBL/GenBank/DDBJ whole genome shotgun (WGS) entry which is preliminary data.</text>
</comment>
<dbReference type="Pfam" id="PF01266">
    <property type="entry name" value="DAO"/>
    <property type="match status" value="1"/>
</dbReference>
<feature type="domain" description="FAD dependent oxidoreductase" evidence="9">
    <location>
        <begin position="104"/>
        <end position="369"/>
    </location>
</feature>
<dbReference type="PANTHER" id="PTHR11530">
    <property type="entry name" value="D-AMINO ACID OXIDASE"/>
    <property type="match status" value="1"/>
</dbReference>
<evidence type="ECO:0000313" key="10">
    <source>
        <dbReference type="EMBL" id="MCJ2179390.1"/>
    </source>
</evidence>
<evidence type="ECO:0000256" key="2">
    <source>
        <dbReference type="ARBA" id="ARBA00006730"/>
    </source>
</evidence>
<dbReference type="PROSITE" id="PS00677">
    <property type="entry name" value="DAO"/>
    <property type="match status" value="1"/>
</dbReference>